<evidence type="ECO:0000256" key="8">
    <source>
        <dbReference type="ARBA" id="ARBA00023033"/>
    </source>
</evidence>
<dbReference type="PRINTS" id="PR00465">
    <property type="entry name" value="EP450IV"/>
</dbReference>
<dbReference type="InterPro" id="IPR002403">
    <property type="entry name" value="Cyt_P450_E_grp-IV"/>
</dbReference>
<dbReference type="InterPro" id="IPR021858">
    <property type="entry name" value="Fun_TF"/>
</dbReference>
<comment type="cofactor">
    <cofactor evidence="1 9">
        <name>heme</name>
        <dbReference type="ChEBI" id="CHEBI:30413"/>
    </cofactor>
</comment>
<evidence type="ECO:0000313" key="12">
    <source>
        <dbReference type="EMBL" id="CAE7134599.1"/>
    </source>
</evidence>
<dbReference type="Proteomes" id="UP000663827">
    <property type="component" value="Unassembled WGS sequence"/>
</dbReference>
<dbReference type="Pfam" id="PF00172">
    <property type="entry name" value="Zn_clus"/>
    <property type="match status" value="1"/>
</dbReference>
<sequence>MNSTGLRSKSGCFSCKRRRKKCDESKPTCARCAKSGLECRYIRPPEETKLRTKTQFIYESPMMGDSSMGPSHSVAARSLPSPPPTVEIMDINANINLANELYFPFVPPSSGSPLDFALPNDNTWHPALIRPAFQYQRTGQTLDQLIAHPDQVTDQLALVLSPNELGTLYPSPSASRVSRPPSDISTASMTAGQASLFQALLSLARPEDQLVLSAFGDTTIDPEQSGLPSPKSSGDGTESVASVEEEHELEVVARNLCVTPTLARNAESNTLAFVLQSYARWFASTVYDPLRIAQQAKQNIVRQITNSEPTRARVILVANAFRMLGSTVDLNARGASLLTMLRTEVHQDLSLFKEKSPATEREKDMAAACKILENILEVVSVHFYTSPLPVVMALLQATAPVFRRACPEPPEQLVNLPRMLIEPGLYRRYFAVMDVGLSVVTNRPQLFRYDVSYTADVRERMIKLDYTTDYGLEWLYGIPDRFILLLAWINGLREDFYGREVDLEIVARVEEQIRNERVGQNLHTASDSDPVFRIRRLVVQEVWRQVVYIYLYMALCGAKASDARVEKAFSIMMRLIRETKPARNPDAFLFIPMLACGVAARNERDLWSALSLVDEEDFWGSLPTSTELNARFVAEAASQNEVAHKLNSSFVVIESWVHCEASSWNGTRIPCVTIFRLRPSIRCRSSSIPLKNRDLRASKGPKDIDVLRGATASAIDLIGEIGFGYSFNSLKEEYNQYSNSVQDVTQSLIQIGPLIQLLPYIQRLGTPNFRRWMLEVAPFNAIQKLRRAIDFQNEQADKIILDRQKLISSGADMSSEVGRGRDIVTLFMRTEETQDFKLSTDREVLVGHMNVFIAAGHESTRFVFLICRASSLICPGHRNSTAVARILDELSRHPDVQNTLRDELNCYFGKNPGGSDPKELLELPYLDGVVREVLRLHPPFTIITRVCQEDTVLPLAYPVNTPSGKFSSIPIKKGTVILINNVFFNRHEHIWGERAGEFLPERWIGKRLHEVTQTELRLPGVYSSMMTFGAGSYGCIGMKFAVMEISCVDLQFRGRAHENILMCLFAETTIAALVRKFRFRPAEKECTWVNIGMQFPYLKTDVDNSDRLPKLFLKVEEVL</sequence>
<keyword evidence="5 9" id="KW-0479">Metal-binding</keyword>
<comment type="pathway">
    <text evidence="2">Secondary metabolite biosynthesis.</text>
</comment>
<evidence type="ECO:0000256" key="9">
    <source>
        <dbReference type="PIRSR" id="PIRSR602403-1"/>
    </source>
</evidence>
<dbReference type="Pfam" id="PF11951">
    <property type="entry name" value="Fungal_trans_2"/>
    <property type="match status" value="1"/>
</dbReference>
<dbReference type="Pfam" id="PF00067">
    <property type="entry name" value="p450"/>
    <property type="match status" value="1"/>
</dbReference>
<comment type="caution">
    <text evidence="12">The sequence shown here is derived from an EMBL/GenBank/DDBJ whole genome shotgun (WGS) entry which is preliminary data.</text>
</comment>
<evidence type="ECO:0000256" key="5">
    <source>
        <dbReference type="ARBA" id="ARBA00022723"/>
    </source>
</evidence>
<evidence type="ECO:0000256" key="1">
    <source>
        <dbReference type="ARBA" id="ARBA00001971"/>
    </source>
</evidence>
<accession>A0A8H3HNN0</accession>
<evidence type="ECO:0000256" key="2">
    <source>
        <dbReference type="ARBA" id="ARBA00005179"/>
    </source>
</evidence>
<dbReference type="CDD" id="cd00067">
    <property type="entry name" value="GAL4"/>
    <property type="match status" value="1"/>
</dbReference>
<dbReference type="PRINTS" id="PR00385">
    <property type="entry name" value="P450"/>
</dbReference>
<dbReference type="GO" id="GO:0005506">
    <property type="term" value="F:iron ion binding"/>
    <property type="evidence" value="ECO:0007669"/>
    <property type="project" value="InterPro"/>
</dbReference>
<keyword evidence="4 9" id="KW-0349">Heme</keyword>
<feature type="compositionally biased region" description="Polar residues" evidence="10">
    <location>
        <begin position="226"/>
        <end position="240"/>
    </location>
</feature>
<dbReference type="AlphaFoldDB" id="A0A8H3HNN0"/>
<dbReference type="PANTHER" id="PTHR24305">
    <property type="entry name" value="CYTOCHROME P450"/>
    <property type="match status" value="1"/>
</dbReference>
<dbReference type="InterPro" id="IPR036864">
    <property type="entry name" value="Zn2-C6_fun-type_DNA-bd_sf"/>
</dbReference>
<dbReference type="Gene3D" id="1.10.630.10">
    <property type="entry name" value="Cytochrome P450"/>
    <property type="match status" value="1"/>
</dbReference>
<organism evidence="12 13">
    <name type="scientific">Rhizoctonia solani</name>
    <dbReference type="NCBI Taxonomy" id="456999"/>
    <lineage>
        <taxon>Eukaryota</taxon>
        <taxon>Fungi</taxon>
        <taxon>Dikarya</taxon>
        <taxon>Basidiomycota</taxon>
        <taxon>Agaricomycotina</taxon>
        <taxon>Agaricomycetes</taxon>
        <taxon>Cantharellales</taxon>
        <taxon>Ceratobasidiaceae</taxon>
        <taxon>Rhizoctonia</taxon>
    </lineage>
</organism>
<feature type="domain" description="Zn(2)-C6 fungal-type" evidence="11">
    <location>
        <begin position="11"/>
        <end position="41"/>
    </location>
</feature>
<evidence type="ECO:0000256" key="6">
    <source>
        <dbReference type="ARBA" id="ARBA00023002"/>
    </source>
</evidence>
<evidence type="ECO:0000256" key="7">
    <source>
        <dbReference type="ARBA" id="ARBA00023004"/>
    </source>
</evidence>
<comment type="similarity">
    <text evidence="3">Belongs to the cytochrome P450 family.</text>
</comment>
<dbReference type="SUPFAM" id="SSF48264">
    <property type="entry name" value="Cytochrome P450"/>
    <property type="match status" value="1"/>
</dbReference>
<keyword evidence="8" id="KW-0503">Monooxygenase</keyword>
<gene>
    <name evidence="12" type="ORF">RDB_LOCUS67595</name>
</gene>
<evidence type="ECO:0000256" key="3">
    <source>
        <dbReference type="ARBA" id="ARBA00010617"/>
    </source>
</evidence>
<feature type="region of interest" description="Disordered" evidence="10">
    <location>
        <begin position="219"/>
        <end position="245"/>
    </location>
</feature>
<dbReference type="Gene3D" id="4.10.240.10">
    <property type="entry name" value="Zn(2)-C6 fungal-type DNA-binding domain"/>
    <property type="match status" value="1"/>
</dbReference>
<dbReference type="GO" id="GO:0004497">
    <property type="term" value="F:monooxygenase activity"/>
    <property type="evidence" value="ECO:0007669"/>
    <property type="project" value="UniProtKB-KW"/>
</dbReference>
<dbReference type="InterPro" id="IPR036396">
    <property type="entry name" value="Cyt_P450_sf"/>
</dbReference>
<name>A0A8H3HNN0_9AGAM</name>
<reference evidence="12" key="1">
    <citation type="submission" date="2021-01" db="EMBL/GenBank/DDBJ databases">
        <authorList>
            <person name="Kaushik A."/>
        </authorList>
    </citation>
    <scope>NUCLEOTIDE SEQUENCE</scope>
    <source>
        <strain evidence="12">AG5</strain>
    </source>
</reference>
<dbReference type="PROSITE" id="PS50048">
    <property type="entry name" value="ZN2_CY6_FUNGAL_2"/>
    <property type="match status" value="1"/>
</dbReference>
<dbReference type="GO" id="GO:0020037">
    <property type="term" value="F:heme binding"/>
    <property type="evidence" value="ECO:0007669"/>
    <property type="project" value="InterPro"/>
</dbReference>
<dbReference type="InterPro" id="IPR001138">
    <property type="entry name" value="Zn2Cys6_DnaBD"/>
</dbReference>
<evidence type="ECO:0000256" key="4">
    <source>
        <dbReference type="ARBA" id="ARBA00022617"/>
    </source>
</evidence>
<dbReference type="GO" id="GO:0008270">
    <property type="term" value="F:zinc ion binding"/>
    <property type="evidence" value="ECO:0007669"/>
    <property type="project" value="InterPro"/>
</dbReference>
<dbReference type="PANTHER" id="PTHR24305:SF166">
    <property type="entry name" value="CYTOCHROME P450 12A4, MITOCHONDRIAL-RELATED"/>
    <property type="match status" value="1"/>
</dbReference>
<dbReference type="PROSITE" id="PS00463">
    <property type="entry name" value="ZN2_CY6_FUNGAL_1"/>
    <property type="match status" value="1"/>
</dbReference>
<dbReference type="InterPro" id="IPR050121">
    <property type="entry name" value="Cytochrome_P450_monoxygenase"/>
</dbReference>
<keyword evidence="7 9" id="KW-0408">Iron</keyword>
<keyword evidence="6" id="KW-0560">Oxidoreductase</keyword>
<feature type="binding site" description="axial binding residue" evidence="9">
    <location>
        <position position="1035"/>
    </location>
    <ligand>
        <name>heme</name>
        <dbReference type="ChEBI" id="CHEBI:30413"/>
    </ligand>
    <ligandPart>
        <name>Fe</name>
        <dbReference type="ChEBI" id="CHEBI:18248"/>
    </ligandPart>
</feature>
<protein>
    <recommendedName>
        <fullName evidence="11">Zn(2)-C6 fungal-type domain-containing protein</fullName>
    </recommendedName>
</protein>
<dbReference type="SMART" id="SM00066">
    <property type="entry name" value="GAL4"/>
    <property type="match status" value="1"/>
</dbReference>
<evidence type="ECO:0000256" key="10">
    <source>
        <dbReference type="SAM" id="MobiDB-lite"/>
    </source>
</evidence>
<proteinExistence type="inferred from homology"/>
<dbReference type="GO" id="GO:0000981">
    <property type="term" value="F:DNA-binding transcription factor activity, RNA polymerase II-specific"/>
    <property type="evidence" value="ECO:0007669"/>
    <property type="project" value="InterPro"/>
</dbReference>
<dbReference type="EMBL" id="CAJNJQ010001354">
    <property type="protein sequence ID" value="CAE7134599.1"/>
    <property type="molecule type" value="Genomic_DNA"/>
</dbReference>
<evidence type="ECO:0000313" key="13">
    <source>
        <dbReference type="Proteomes" id="UP000663827"/>
    </source>
</evidence>
<evidence type="ECO:0000259" key="11">
    <source>
        <dbReference type="PROSITE" id="PS50048"/>
    </source>
</evidence>
<dbReference type="SUPFAM" id="SSF57701">
    <property type="entry name" value="Zn2/Cys6 DNA-binding domain"/>
    <property type="match status" value="1"/>
</dbReference>
<dbReference type="GO" id="GO:0016705">
    <property type="term" value="F:oxidoreductase activity, acting on paired donors, with incorporation or reduction of molecular oxygen"/>
    <property type="evidence" value="ECO:0007669"/>
    <property type="project" value="InterPro"/>
</dbReference>
<dbReference type="InterPro" id="IPR001128">
    <property type="entry name" value="Cyt_P450"/>
</dbReference>